<dbReference type="RefSeq" id="WP_233483203.1">
    <property type="nucleotide sequence ID" value="NZ_UPYQ01000012.1"/>
</dbReference>
<feature type="domain" description="YheO-like" evidence="1">
    <location>
        <begin position="84"/>
        <end position="196"/>
    </location>
</feature>
<feature type="domain" description="Transcriptional regulator DauR-like HTH" evidence="2">
    <location>
        <begin position="233"/>
        <end position="292"/>
    </location>
</feature>
<dbReference type="PANTHER" id="PTHR35568">
    <property type="entry name" value="TRANSCRIPTIONAL REGULATOR DAUR"/>
    <property type="match status" value="1"/>
</dbReference>
<dbReference type="AlphaFoldDB" id="A0A212KAS8"/>
<dbReference type="Pfam" id="PF08348">
    <property type="entry name" value="PAS_6"/>
    <property type="match status" value="1"/>
</dbReference>
<dbReference type="InterPro" id="IPR039445">
    <property type="entry name" value="DauR-like_HTH"/>
</dbReference>
<proteinExistence type="predicted"/>
<evidence type="ECO:0000259" key="1">
    <source>
        <dbReference type="Pfam" id="PF08348"/>
    </source>
</evidence>
<dbReference type="PANTHER" id="PTHR35568:SF1">
    <property type="entry name" value="TRANSCRIPTIONAL REGULATOR DAUR"/>
    <property type="match status" value="1"/>
</dbReference>
<dbReference type="InterPro" id="IPR039446">
    <property type="entry name" value="DauR-like"/>
</dbReference>
<dbReference type="EMBL" id="FLUP01000001">
    <property type="protein sequence ID" value="SBW08776.1"/>
    <property type="molecule type" value="Genomic_DNA"/>
</dbReference>
<evidence type="ECO:0000313" key="3">
    <source>
        <dbReference type="EMBL" id="SBW08776.1"/>
    </source>
</evidence>
<protein>
    <submittedName>
        <fullName evidence="3">YheO-like domain-containing protein (Modular protein)</fullName>
    </submittedName>
</protein>
<dbReference type="InterPro" id="IPR013559">
    <property type="entry name" value="YheO"/>
</dbReference>
<sequence>MVELLLFGHHECAGLRYGDAHVNLCVMLAAKWWRRSLCFLNRLHSGEDLLTGGCLCNNFLMRIIYHHDVAREEVVSEYRKPSTLERFIPIVDFLGAFLGADCEVVLHDATRPDSSVLAIANSHISGRRVGSPITDMALRLIKDGTWMTAPFITGYKTQSKDGRQLHSATYFIREDDGSLAGMLCLNMDAAPLIEARDLLDRFISRARMEKPRSDAENGHPLETFAESLEDLTSSIIQQAVNGADIPPDRMTADEKIAIVRTLNEKGVFLLKGAVAVVARHLAASEATVYRYLQRVSS</sequence>
<reference evidence="3" key="1">
    <citation type="submission" date="2016-04" db="EMBL/GenBank/DDBJ databases">
        <authorList>
            <person name="Evans L.H."/>
            <person name="Alamgir A."/>
            <person name="Owens N."/>
            <person name="Weber N.D."/>
            <person name="Virtaneva K."/>
            <person name="Barbian K."/>
            <person name="Babar A."/>
            <person name="Rosenke K."/>
        </authorList>
    </citation>
    <scope>NUCLEOTIDE SEQUENCE</scope>
    <source>
        <strain evidence="3">92-2</strain>
    </source>
</reference>
<organism evidence="3">
    <name type="scientific">uncultured Desulfovibrio sp</name>
    <dbReference type="NCBI Taxonomy" id="167968"/>
    <lineage>
        <taxon>Bacteria</taxon>
        <taxon>Pseudomonadati</taxon>
        <taxon>Thermodesulfobacteriota</taxon>
        <taxon>Desulfovibrionia</taxon>
        <taxon>Desulfovibrionales</taxon>
        <taxon>Desulfovibrionaceae</taxon>
        <taxon>Desulfovibrio</taxon>
        <taxon>environmental samples</taxon>
    </lineage>
</organism>
<gene>
    <name evidence="3" type="ORF">KM92DES2_12556</name>
</gene>
<evidence type="ECO:0000259" key="2">
    <source>
        <dbReference type="Pfam" id="PF13309"/>
    </source>
</evidence>
<name>A0A212KAS8_9BACT</name>
<dbReference type="Pfam" id="PF13309">
    <property type="entry name" value="HTH_22"/>
    <property type="match status" value="1"/>
</dbReference>
<accession>A0A212KAS8</accession>